<keyword evidence="6" id="KW-1185">Reference proteome</keyword>
<feature type="domain" description="Response regulatory" evidence="2">
    <location>
        <begin position="9"/>
        <end position="65"/>
    </location>
</feature>
<dbReference type="AlphaFoldDB" id="A0A272ERV7"/>
<dbReference type="SUPFAM" id="SSF52172">
    <property type="entry name" value="CheY-like"/>
    <property type="match status" value="1"/>
</dbReference>
<dbReference type="Proteomes" id="UP000623509">
    <property type="component" value="Unassembled WGS sequence"/>
</dbReference>
<evidence type="ECO:0000313" key="5">
    <source>
        <dbReference type="Proteomes" id="UP000216107"/>
    </source>
</evidence>
<dbReference type="RefSeq" id="WP_095524838.1">
    <property type="nucleotide sequence ID" value="NZ_MDUX01000032.1"/>
</dbReference>
<gene>
    <name evidence="3" type="ORF">BGI27_10505</name>
    <name evidence="4" type="ORF">CGU29_09890</name>
</gene>
<dbReference type="OrthoDB" id="7298659at2"/>
<evidence type="ECO:0000313" key="6">
    <source>
        <dbReference type="Proteomes" id="UP000623509"/>
    </source>
</evidence>
<evidence type="ECO:0000313" key="4">
    <source>
        <dbReference type="EMBL" id="PAS92849.1"/>
    </source>
</evidence>
<dbReference type="InterPro" id="IPR001789">
    <property type="entry name" value="Sig_transdc_resp-reg_receiver"/>
</dbReference>
<dbReference type="GO" id="GO:0000160">
    <property type="term" value="P:phosphorelay signal transduction system"/>
    <property type="evidence" value="ECO:0007669"/>
    <property type="project" value="InterPro"/>
</dbReference>
<organism evidence="4 5">
    <name type="scientific">Candidatus Dactylopiibacterium carminicum</name>
    <dbReference type="NCBI Taxonomy" id="857335"/>
    <lineage>
        <taxon>Bacteria</taxon>
        <taxon>Pseudomonadati</taxon>
        <taxon>Pseudomonadota</taxon>
        <taxon>Betaproteobacteria</taxon>
        <taxon>Rhodocyclales</taxon>
        <taxon>Rhodocyclaceae</taxon>
        <taxon>Candidatus Dactylopiibacterium</taxon>
    </lineage>
</organism>
<evidence type="ECO:0000259" key="2">
    <source>
        <dbReference type="PROSITE" id="PS50110"/>
    </source>
</evidence>
<sequence>MPQQIEEISVLIVETNANMRSQLRNMLTLCGVSKIALAVSAGVAVRMLRDRNYDVILCEYHLGDG</sequence>
<protein>
    <submittedName>
        <fullName evidence="3">Response regulator</fullName>
    </submittedName>
</protein>
<comment type="caution">
    <text evidence="1">Lacks conserved residue(s) required for the propagation of feature annotation.</text>
</comment>
<reference evidence="3 6" key="1">
    <citation type="submission" date="2016-08" db="EMBL/GenBank/DDBJ databases">
        <title>Candidatus Dactylopiibacterium carminicum genome sequence.</title>
        <authorList>
            <person name="Ramirez-Puebla S.T."/>
            <person name="Ormeno-Orrillo E."/>
            <person name="Vera-Ponce De Leon A."/>
            <person name="Luis L."/>
            <person name="Sanchez-Flores A."/>
            <person name="Monica R."/>
            <person name="Martinez-Romero E."/>
        </authorList>
    </citation>
    <scope>NUCLEOTIDE SEQUENCE [LARGE SCALE GENOMIC DNA]</scope>
    <source>
        <strain evidence="3">END1</strain>
    </source>
</reference>
<comment type="caution">
    <text evidence="4">The sequence shown here is derived from an EMBL/GenBank/DDBJ whole genome shotgun (WGS) entry which is preliminary data.</text>
</comment>
<proteinExistence type="predicted"/>
<evidence type="ECO:0000313" key="3">
    <source>
        <dbReference type="EMBL" id="KAF7598965.1"/>
    </source>
</evidence>
<dbReference type="EMBL" id="NMRN01000028">
    <property type="protein sequence ID" value="PAS92849.1"/>
    <property type="molecule type" value="Genomic_DNA"/>
</dbReference>
<dbReference type="InterPro" id="IPR011006">
    <property type="entry name" value="CheY-like_superfamily"/>
</dbReference>
<dbReference type="PROSITE" id="PS50110">
    <property type="entry name" value="RESPONSE_REGULATORY"/>
    <property type="match status" value="1"/>
</dbReference>
<accession>A0A272ERV7</accession>
<reference evidence="4 5" key="2">
    <citation type="submission" date="2017-07" db="EMBL/GenBank/DDBJ databases">
        <title>Candidatus Dactylopiibacterium carminicum, a nitrogen-fixing symbiont of the cochineal insect Dactylopius coccus and Dactylopius opuntiae (Hemiptera: Coccoidea: Dactylopiidae).</title>
        <authorList>
            <person name="Vera A."/>
        </authorList>
    </citation>
    <scope>NUCLEOTIDE SEQUENCE [LARGE SCALE GENOMIC DNA]</scope>
    <source>
        <strain evidence="4 5">NFDCM</strain>
    </source>
</reference>
<name>A0A272ERV7_9RHOO</name>
<dbReference type="Proteomes" id="UP000216107">
    <property type="component" value="Unassembled WGS sequence"/>
</dbReference>
<dbReference type="Gene3D" id="3.40.50.2300">
    <property type="match status" value="1"/>
</dbReference>
<evidence type="ECO:0000256" key="1">
    <source>
        <dbReference type="PROSITE-ProRule" id="PRU00169"/>
    </source>
</evidence>
<dbReference type="EMBL" id="MDUX01000032">
    <property type="protein sequence ID" value="KAF7598965.1"/>
    <property type="molecule type" value="Genomic_DNA"/>
</dbReference>